<dbReference type="NCBIfam" id="NF011405">
    <property type="entry name" value="PRK14830.1"/>
    <property type="match status" value="1"/>
</dbReference>
<dbReference type="PROSITE" id="PS01066">
    <property type="entry name" value="UPP_SYNTHASE"/>
    <property type="match status" value="1"/>
</dbReference>
<feature type="binding site" evidence="2">
    <location>
        <begin position="62"/>
        <end position="64"/>
    </location>
    <ligand>
        <name>substrate</name>
    </ligand>
</feature>
<comment type="cofactor">
    <cofactor evidence="2">
        <name>Mg(2+)</name>
        <dbReference type="ChEBI" id="CHEBI:18420"/>
    </cofactor>
    <text evidence="2">Binds 2 magnesium ions per subunit.</text>
</comment>
<evidence type="ECO:0000313" key="3">
    <source>
        <dbReference type="EMBL" id="MBB6428766.1"/>
    </source>
</evidence>
<dbReference type="NCBIfam" id="TIGR00055">
    <property type="entry name" value="uppS"/>
    <property type="match status" value="1"/>
</dbReference>
<feature type="active site" evidence="2">
    <location>
        <position position="17"/>
    </location>
</feature>
<reference evidence="3 4" key="1">
    <citation type="submission" date="2020-08" db="EMBL/GenBank/DDBJ databases">
        <title>Genomic Encyclopedia of Type Strains, Phase IV (KMG-IV): sequencing the most valuable type-strain genomes for metagenomic binning, comparative biology and taxonomic classification.</title>
        <authorList>
            <person name="Goeker M."/>
        </authorList>
    </citation>
    <scope>NUCLEOTIDE SEQUENCE [LARGE SCALE GENOMIC DNA]</scope>
    <source>
        <strain evidence="3 4">DSM 103725</strain>
    </source>
</reference>
<keyword evidence="2" id="KW-0460">Magnesium</keyword>
<feature type="binding site" evidence="2">
    <location>
        <begin position="191"/>
        <end position="193"/>
    </location>
    <ligand>
        <name>substrate</name>
    </ligand>
</feature>
<dbReference type="GO" id="GO:0016094">
    <property type="term" value="P:polyprenol biosynthetic process"/>
    <property type="evidence" value="ECO:0007669"/>
    <property type="project" value="TreeGrafter"/>
</dbReference>
<dbReference type="AlphaFoldDB" id="A0A7X0H618"/>
<organism evidence="3 4">
    <name type="scientific">Algisphaera agarilytica</name>
    <dbReference type="NCBI Taxonomy" id="1385975"/>
    <lineage>
        <taxon>Bacteria</taxon>
        <taxon>Pseudomonadati</taxon>
        <taxon>Planctomycetota</taxon>
        <taxon>Phycisphaerae</taxon>
        <taxon>Phycisphaerales</taxon>
        <taxon>Phycisphaeraceae</taxon>
        <taxon>Algisphaera</taxon>
    </lineage>
</organism>
<dbReference type="FunFam" id="3.40.1180.10:FF:000001">
    <property type="entry name" value="(2E,6E)-farnesyl-diphosphate-specific ditrans,polycis-undecaprenyl-diphosphate synthase"/>
    <property type="match status" value="1"/>
</dbReference>
<dbReference type="EC" id="2.5.1.-" evidence="2"/>
<protein>
    <recommendedName>
        <fullName evidence="2">Isoprenyl transferase</fullName>
        <ecNumber evidence="2">2.5.1.-</ecNumber>
    </recommendedName>
</protein>
<feature type="binding site" evidence="2">
    <location>
        <position position="30"/>
    </location>
    <ligand>
        <name>substrate</name>
    </ligand>
</feature>
<name>A0A7X0H618_9BACT</name>
<proteinExistence type="inferred from homology"/>
<feature type="binding site" evidence="2">
    <location>
        <position position="34"/>
    </location>
    <ligand>
        <name>substrate</name>
    </ligand>
</feature>
<dbReference type="InterPro" id="IPR001441">
    <property type="entry name" value="UPP_synth-like"/>
</dbReference>
<keyword evidence="4" id="KW-1185">Reference proteome</keyword>
<dbReference type="RefSeq" id="WP_246402738.1">
    <property type="nucleotide sequence ID" value="NZ_JACHGY010000001.1"/>
</dbReference>
<dbReference type="GO" id="GO:0005829">
    <property type="term" value="C:cytosol"/>
    <property type="evidence" value="ECO:0007669"/>
    <property type="project" value="TreeGrafter"/>
</dbReference>
<feature type="binding site" evidence="2">
    <location>
        <position position="204"/>
    </location>
    <ligand>
        <name>Mg(2+)</name>
        <dbReference type="ChEBI" id="CHEBI:18420"/>
    </ligand>
</feature>
<dbReference type="Pfam" id="PF01255">
    <property type="entry name" value="Prenyltransf"/>
    <property type="match status" value="1"/>
</dbReference>
<dbReference type="Gene3D" id="3.40.1180.10">
    <property type="entry name" value="Decaprenyl diphosphate synthase-like"/>
    <property type="match status" value="1"/>
</dbReference>
<dbReference type="PANTHER" id="PTHR10291">
    <property type="entry name" value="DEHYDRODOLICHYL DIPHOSPHATE SYNTHASE FAMILY MEMBER"/>
    <property type="match status" value="1"/>
</dbReference>
<dbReference type="PANTHER" id="PTHR10291:SF0">
    <property type="entry name" value="DEHYDRODOLICHYL DIPHOSPHATE SYNTHASE 2"/>
    <property type="match status" value="1"/>
</dbReference>
<keyword evidence="2" id="KW-0479">Metal-binding</keyword>
<sequence length="238" mass="26475">MADETKPLPKHLAIIMDGNGRWATARGMNRSKGHLAGAEAVRPIVTHCSNLGLEALTLYSFSTENWTRSHDEVSFLMDLYVEYLVSERPLFLENNVRFIQVGRREGLPEKVLDELDATAAMTEGNTGLTMALALNYGSRTEITDAVQTIAQKVQAGLMTPADITPETISNHLYTAGLPDPDLLIRTAGEMRLSNYLLWQLSYAELYVADVCWPDFDVAELDKAFDAYTNRTRKFGAVV</sequence>
<feature type="binding site" evidence="2">
    <location>
        <position position="185"/>
    </location>
    <ligand>
        <name>substrate</name>
    </ligand>
</feature>
<dbReference type="GO" id="GO:0008834">
    <property type="term" value="F:ditrans,polycis-undecaprenyl-diphosphate synthase [(2E,6E)-farnesyl-diphosphate specific] activity"/>
    <property type="evidence" value="ECO:0007669"/>
    <property type="project" value="TreeGrafter"/>
</dbReference>
<feature type="binding site" evidence="2">
    <location>
        <position position="68"/>
    </location>
    <ligand>
        <name>substrate</name>
    </ligand>
</feature>
<evidence type="ECO:0000313" key="4">
    <source>
        <dbReference type="Proteomes" id="UP000541810"/>
    </source>
</evidence>
<dbReference type="GO" id="GO:0030145">
    <property type="term" value="F:manganese ion binding"/>
    <property type="evidence" value="ECO:0007669"/>
    <property type="project" value="TreeGrafter"/>
</dbReference>
<evidence type="ECO:0000256" key="1">
    <source>
        <dbReference type="ARBA" id="ARBA00022679"/>
    </source>
</evidence>
<feature type="binding site" evidence="2">
    <location>
        <position position="66"/>
    </location>
    <ligand>
        <name>substrate</name>
    </ligand>
</feature>
<feature type="binding site" evidence="2">
    <location>
        <position position="17"/>
    </location>
    <ligand>
        <name>Mg(2+)</name>
        <dbReference type="ChEBI" id="CHEBI:18420"/>
    </ligand>
</feature>
<dbReference type="SUPFAM" id="SSF64005">
    <property type="entry name" value="Undecaprenyl diphosphate synthase"/>
    <property type="match status" value="1"/>
</dbReference>
<comment type="similarity">
    <text evidence="2">Belongs to the UPP synthase family.</text>
</comment>
<dbReference type="InterPro" id="IPR036424">
    <property type="entry name" value="UPP_synth-like_sf"/>
</dbReference>
<keyword evidence="1 2" id="KW-0808">Transferase</keyword>
<feature type="active site" description="Proton acceptor" evidence="2">
    <location>
        <position position="65"/>
    </location>
</feature>
<dbReference type="GO" id="GO:0000287">
    <property type="term" value="F:magnesium ion binding"/>
    <property type="evidence" value="ECO:0007669"/>
    <property type="project" value="UniProtKB-UniRule"/>
</dbReference>
<dbReference type="Proteomes" id="UP000541810">
    <property type="component" value="Unassembled WGS sequence"/>
</dbReference>
<dbReference type="CDD" id="cd00475">
    <property type="entry name" value="Cis_IPPS"/>
    <property type="match status" value="1"/>
</dbReference>
<comment type="subunit">
    <text evidence="2">Homodimer.</text>
</comment>
<accession>A0A7X0H618</accession>
<dbReference type="InterPro" id="IPR018520">
    <property type="entry name" value="UPP_synth-like_CS"/>
</dbReference>
<comment type="caution">
    <text evidence="3">The sequence shown here is derived from an EMBL/GenBank/DDBJ whole genome shotgun (WGS) entry which is preliminary data.</text>
</comment>
<gene>
    <name evidence="3" type="ORF">HNQ40_000572</name>
</gene>
<evidence type="ECO:0000256" key="2">
    <source>
        <dbReference type="HAMAP-Rule" id="MF_01139"/>
    </source>
</evidence>
<dbReference type="EMBL" id="JACHGY010000001">
    <property type="protein sequence ID" value="MBB6428766.1"/>
    <property type="molecule type" value="Genomic_DNA"/>
</dbReference>
<dbReference type="HAMAP" id="MF_01139">
    <property type="entry name" value="ISPT"/>
    <property type="match status" value="1"/>
</dbReference>
<comment type="function">
    <text evidence="2">Catalyzes the condensation of isopentenyl diphosphate (IPP) with allylic pyrophosphates generating different type of terpenoids.</text>
</comment>
<feature type="binding site" evidence="2">
    <location>
        <begin position="18"/>
        <end position="21"/>
    </location>
    <ligand>
        <name>substrate</name>
    </ligand>
</feature>
<feature type="binding site" evidence="2">
    <location>
        <position position="22"/>
    </location>
    <ligand>
        <name>substrate</name>
    </ligand>
</feature>